<evidence type="ECO:0000313" key="1">
    <source>
        <dbReference type="EMBL" id="GEL91873.1"/>
    </source>
</evidence>
<evidence type="ECO:0008006" key="3">
    <source>
        <dbReference type="Google" id="ProtNLM"/>
    </source>
</evidence>
<proteinExistence type="predicted"/>
<reference evidence="1 2" key="1">
    <citation type="submission" date="2019-07" db="EMBL/GenBank/DDBJ databases">
        <title>Whole genome shotgun sequence of Enterococcus villorum NBRC 100699.</title>
        <authorList>
            <person name="Hosoyama A."/>
            <person name="Uohara A."/>
            <person name="Ohji S."/>
            <person name="Ichikawa N."/>
        </authorList>
    </citation>
    <scope>NUCLEOTIDE SEQUENCE [LARGE SCALE GENOMIC DNA]</scope>
    <source>
        <strain evidence="1 2">NBRC 100699</strain>
    </source>
</reference>
<comment type="caution">
    <text evidence="1">The sequence shown here is derived from an EMBL/GenBank/DDBJ whole genome shotgun (WGS) entry which is preliminary data.</text>
</comment>
<name>A0A511J2G0_9ENTE</name>
<dbReference type="AlphaFoldDB" id="A0A511J2G0"/>
<gene>
    <name evidence="1" type="ORF">EVI01_12100</name>
</gene>
<dbReference type="RefSeq" id="WP_010750857.1">
    <property type="nucleotide sequence ID" value="NZ_BJWF01000011.1"/>
</dbReference>
<sequence>MKKKELIAILFSFLTLFGAVVPGVTQIVYAAEETAISTSTETHFQLAQVTIVESNELYKAFVKEVNRPEIKQQLLNQPNSEETKNLIQSLILKYDGAEVRYAYGNNNFARGLYDTTGWSEKFVNGGINDYATSKTGLANLRDYLGFCAAGLAVNGAGYGALIGGVIGAVVGTIIGAGVLAKRCEQGQSDVKSMINKGRSNGGVRMTLSAEFPICSLTSQTQCAI</sequence>
<organism evidence="1 2">
    <name type="scientific">Enterococcus villorum</name>
    <dbReference type="NCBI Taxonomy" id="112904"/>
    <lineage>
        <taxon>Bacteria</taxon>
        <taxon>Bacillati</taxon>
        <taxon>Bacillota</taxon>
        <taxon>Bacilli</taxon>
        <taxon>Lactobacillales</taxon>
        <taxon>Enterococcaceae</taxon>
        <taxon>Enterococcus</taxon>
    </lineage>
</organism>
<dbReference type="EMBL" id="BJWF01000011">
    <property type="protein sequence ID" value="GEL91873.1"/>
    <property type="molecule type" value="Genomic_DNA"/>
</dbReference>
<accession>A0A511J2G0</accession>
<dbReference type="Proteomes" id="UP000321830">
    <property type="component" value="Unassembled WGS sequence"/>
</dbReference>
<protein>
    <recommendedName>
        <fullName evidence="3">Glycine zipper family protein</fullName>
    </recommendedName>
</protein>
<evidence type="ECO:0000313" key="2">
    <source>
        <dbReference type="Proteomes" id="UP000321830"/>
    </source>
</evidence>